<protein>
    <submittedName>
        <fullName evidence="2">Uncharacterized protein</fullName>
    </submittedName>
</protein>
<evidence type="ECO:0000313" key="2">
    <source>
        <dbReference type="EMBL" id="ROR67493.1"/>
    </source>
</evidence>
<evidence type="ECO:0000256" key="1">
    <source>
        <dbReference type="SAM" id="MobiDB-lite"/>
    </source>
</evidence>
<proteinExistence type="predicted"/>
<organism evidence="2 3">
    <name type="scientific">Agrococcus jenensis</name>
    <dbReference type="NCBI Taxonomy" id="46353"/>
    <lineage>
        <taxon>Bacteria</taxon>
        <taxon>Bacillati</taxon>
        <taxon>Actinomycetota</taxon>
        <taxon>Actinomycetes</taxon>
        <taxon>Micrococcales</taxon>
        <taxon>Microbacteriaceae</taxon>
        <taxon>Agrococcus</taxon>
    </lineage>
</organism>
<feature type="non-terminal residue" evidence="2">
    <location>
        <position position="1"/>
    </location>
</feature>
<sequence>AFDPRQKRFSVRRTKELPESAERRQ</sequence>
<feature type="compositionally biased region" description="Basic and acidic residues" evidence="1">
    <location>
        <begin position="13"/>
        <end position="25"/>
    </location>
</feature>
<name>A0A3N2AWV7_9MICO</name>
<dbReference type="AlphaFoldDB" id="A0A3N2AWV7"/>
<feature type="region of interest" description="Disordered" evidence="1">
    <location>
        <begin position="1"/>
        <end position="25"/>
    </location>
</feature>
<accession>A0A3N2AWV7</accession>
<dbReference type="Proteomes" id="UP000275456">
    <property type="component" value="Unassembled WGS sequence"/>
</dbReference>
<keyword evidence="3" id="KW-1185">Reference proteome</keyword>
<dbReference type="EMBL" id="RKHJ01000001">
    <property type="protein sequence ID" value="ROR67493.1"/>
    <property type="molecule type" value="Genomic_DNA"/>
</dbReference>
<comment type="caution">
    <text evidence="2">The sequence shown here is derived from an EMBL/GenBank/DDBJ whole genome shotgun (WGS) entry which is preliminary data.</text>
</comment>
<reference evidence="2 3" key="1">
    <citation type="submission" date="2018-11" db="EMBL/GenBank/DDBJ databases">
        <title>Sequencing the genomes of 1000 actinobacteria strains.</title>
        <authorList>
            <person name="Klenk H.-P."/>
        </authorList>
    </citation>
    <scope>NUCLEOTIDE SEQUENCE [LARGE SCALE GENOMIC DNA]</scope>
    <source>
        <strain evidence="2 3">DSM 9580</strain>
    </source>
</reference>
<gene>
    <name evidence="2" type="ORF">EDD26_2907</name>
</gene>
<evidence type="ECO:0000313" key="3">
    <source>
        <dbReference type="Proteomes" id="UP000275456"/>
    </source>
</evidence>